<accession>A0A5N4DFG9</accession>
<dbReference type="InterPro" id="IPR001680">
    <property type="entry name" value="WD40_rpt"/>
</dbReference>
<dbReference type="GO" id="GO:0007052">
    <property type="term" value="P:mitotic spindle organization"/>
    <property type="evidence" value="ECO:0007669"/>
    <property type="project" value="TreeGrafter"/>
</dbReference>
<dbReference type="SUPFAM" id="SSF50978">
    <property type="entry name" value="WD40 repeat-like"/>
    <property type="match status" value="1"/>
</dbReference>
<feature type="coiled-coil region" evidence="22">
    <location>
        <begin position="415"/>
        <end position="449"/>
    </location>
</feature>
<dbReference type="InterPro" id="IPR027640">
    <property type="entry name" value="Kinesin-like_fam"/>
</dbReference>
<dbReference type="PROSITE" id="PS50067">
    <property type="entry name" value="KINESIN_MOTOR_2"/>
    <property type="match status" value="1"/>
</dbReference>
<keyword evidence="14 22" id="KW-0175">Coiled coil</keyword>
<feature type="region of interest" description="Disordered" evidence="23">
    <location>
        <begin position="996"/>
        <end position="1019"/>
    </location>
</feature>
<dbReference type="InterPro" id="IPR036961">
    <property type="entry name" value="Kinesin_motor_dom_sf"/>
</dbReference>
<comment type="caution">
    <text evidence="25">The sequence shown here is derived from an EMBL/GenBank/DDBJ whole genome shotgun (WGS) entry which is preliminary data.</text>
</comment>
<feature type="coiled-coil region" evidence="22">
    <location>
        <begin position="594"/>
        <end position="737"/>
    </location>
</feature>
<dbReference type="Pfam" id="PF25764">
    <property type="entry name" value="KIF21A_4th"/>
    <property type="match status" value="1"/>
</dbReference>
<comment type="function">
    <text evidence="18">Processive microtubule plus-end directed motor protein involved in neuronal axon guidance. Is recruited by KANK1 to cortical microtubule stabilizing complexes (CMSCs) at focal adhesions (FAs) rims where it promotes microtubule capture and stability. Controls microtubule polymerization rate at axonal growth cones and suppresses microtubule growth without inducing microtubule disassembly once it reaches the cell cortex.</text>
</comment>
<dbReference type="PROSITE" id="PS50082">
    <property type="entry name" value="WD_REPEATS_2"/>
    <property type="match status" value="1"/>
</dbReference>
<evidence type="ECO:0000256" key="14">
    <source>
        <dbReference type="ARBA" id="ARBA00023054"/>
    </source>
</evidence>
<dbReference type="FunFam" id="3.40.850.10:FF:000011">
    <property type="entry name" value="Kinesin family member 21A"/>
    <property type="match status" value="1"/>
</dbReference>
<evidence type="ECO:0000259" key="24">
    <source>
        <dbReference type="PROSITE" id="PS50067"/>
    </source>
</evidence>
<evidence type="ECO:0000256" key="10">
    <source>
        <dbReference type="ARBA" id="ARBA00022737"/>
    </source>
</evidence>
<dbReference type="GO" id="GO:0005875">
    <property type="term" value="C:microtubule associated complex"/>
    <property type="evidence" value="ECO:0007669"/>
    <property type="project" value="TreeGrafter"/>
</dbReference>
<dbReference type="Gene3D" id="2.130.10.10">
    <property type="entry name" value="YVTN repeat-like/Quinoprotein amine dehydrogenase"/>
    <property type="match status" value="2"/>
</dbReference>
<dbReference type="PANTHER" id="PTHR47969:SF31">
    <property type="entry name" value="KINESIN FAMILY MEMBER 21A"/>
    <property type="match status" value="1"/>
</dbReference>
<evidence type="ECO:0000256" key="12">
    <source>
        <dbReference type="ARBA" id="ARBA00022840"/>
    </source>
</evidence>
<dbReference type="Pfam" id="PF00400">
    <property type="entry name" value="WD40"/>
    <property type="match status" value="6"/>
</dbReference>
<protein>
    <recommendedName>
        <fullName evidence="19">Kinesin-like protein KIF21A</fullName>
    </recommendedName>
</protein>
<proteinExistence type="inferred from homology"/>
<comment type="subcellular location">
    <subcellularLocation>
        <location evidence="3">Cell projection</location>
        <location evidence="3">Axon</location>
    </subcellularLocation>
    <subcellularLocation>
        <location evidence="2">Cell projection</location>
        <location evidence="2">Dendrite</location>
    </subcellularLocation>
    <subcellularLocation>
        <location evidence="5">Cell projection</location>
        <location evidence="5">Growth cone</location>
    </subcellularLocation>
    <subcellularLocation>
        <location evidence="4">Cytoplasm</location>
        <location evidence="4">Cell cortex</location>
    </subcellularLocation>
    <subcellularLocation>
        <location evidence="1">Cytoplasm</location>
        <location evidence="1">Cytoskeleton</location>
    </subcellularLocation>
</comment>
<dbReference type="InterPro" id="IPR019821">
    <property type="entry name" value="Kinesin_motor_CS"/>
</dbReference>
<keyword evidence="17" id="KW-0966">Cell projection</keyword>
<evidence type="ECO:0000313" key="26">
    <source>
        <dbReference type="Proteomes" id="UP000299084"/>
    </source>
</evidence>
<dbReference type="CDD" id="cd01372">
    <property type="entry name" value="KISc_KIF4"/>
    <property type="match status" value="1"/>
</dbReference>
<reference evidence="25 26" key="1">
    <citation type="journal article" date="2019" name="Mol. Ecol. Resour.">
        <title>Improving Illumina assemblies with Hi-C and long reads: an example with the North African dromedary.</title>
        <authorList>
            <person name="Elbers J.P."/>
            <person name="Rogers M.F."/>
            <person name="Perelman P.L."/>
            <person name="Proskuryakova A.A."/>
            <person name="Serdyukova N.A."/>
            <person name="Johnson W.E."/>
            <person name="Horin P."/>
            <person name="Corander J."/>
            <person name="Murphy D."/>
            <person name="Burger P.A."/>
        </authorList>
    </citation>
    <scope>NUCLEOTIDE SEQUENCE [LARGE SCALE GENOMIC DNA]</scope>
    <source>
        <strain evidence="25">Drom800</strain>
        <tissue evidence="25">Blood</tissue>
    </source>
</reference>
<name>A0A5N4DFG9_CAMDR</name>
<dbReference type="InterPro" id="IPR015943">
    <property type="entry name" value="WD40/YVTN_repeat-like_dom_sf"/>
</dbReference>
<keyword evidence="15 21" id="KW-0505">Motor protein</keyword>
<evidence type="ECO:0000256" key="7">
    <source>
        <dbReference type="ARBA" id="ARBA00022553"/>
    </source>
</evidence>
<feature type="domain" description="Kinesin motor" evidence="24">
    <location>
        <begin position="1"/>
        <end position="361"/>
    </location>
</feature>
<dbReference type="GO" id="GO:0030426">
    <property type="term" value="C:growth cone"/>
    <property type="evidence" value="ECO:0007669"/>
    <property type="project" value="UniProtKB-SubCell"/>
</dbReference>
<evidence type="ECO:0000256" key="6">
    <source>
        <dbReference type="ARBA" id="ARBA00022490"/>
    </source>
</evidence>
<evidence type="ECO:0000256" key="3">
    <source>
        <dbReference type="ARBA" id="ARBA00004489"/>
    </source>
</evidence>
<dbReference type="EMBL" id="JWIN03000012">
    <property type="protein sequence ID" value="KAB1269891.1"/>
    <property type="molecule type" value="Genomic_DNA"/>
</dbReference>
<feature type="region of interest" description="Disordered" evidence="23">
    <location>
        <begin position="788"/>
        <end position="832"/>
    </location>
</feature>
<keyword evidence="26" id="KW-1185">Reference proteome</keyword>
<evidence type="ECO:0000256" key="15">
    <source>
        <dbReference type="ARBA" id="ARBA00023175"/>
    </source>
</evidence>
<gene>
    <name evidence="25" type="ORF">Cadr_000016993</name>
</gene>
<dbReference type="InterPro" id="IPR036322">
    <property type="entry name" value="WD40_repeat_dom_sf"/>
</dbReference>
<evidence type="ECO:0000256" key="13">
    <source>
        <dbReference type="ARBA" id="ARBA00022990"/>
    </source>
</evidence>
<keyword evidence="13" id="KW-0007">Acetylation</keyword>
<dbReference type="PROSITE" id="PS50294">
    <property type="entry name" value="WD_REPEATS_REGION"/>
    <property type="match status" value="1"/>
</dbReference>
<evidence type="ECO:0000256" key="11">
    <source>
        <dbReference type="ARBA" id="ARBA00022741"/>
    </source>
</evidence>
<dbReference type="Pfam" id="PF00225">
    <property type="entry name" value="Kinesin"/>
    <property type="match status" value="1"/>
</dbReference>
<dbReference type="Pfam" id="PF23204">
    <property type="entry name" value="KIF21A_2nd"/>
    <property type="match status" value="1"/>
</dbReference>
<dbReference type="SMART" id="SM00320">
    <property type="entry name" value="WD40"/>
    <property type="match status" value="7"/>
</dbReference>
<keyword evidence="6" id="KW-0963">Cytoplasm</keyword>
<feature type="region of interest" description="Disordered" evidence="23">
    <location>
        <begin position="1052"/>
        <end position="1162"/>
    </location>
</feature>
<dbReference type="GO" id="GO:0008017">
    <property type="term" value="F:microtubule binding"/>
    <property type="evidence" value="ECO:0007669"/>
    <property type="project" value="InterPro"/>
</dbReference>
<dbReference type="Pfam" id="PF23203">
    <property type="entry name" value="KIF21A"/>
    <property type="match status" value="1"/>
</dbReference>
<evidence type="ECO:0000256" key="4">
    <source>
        <dbReference type="ARBA" id="ARBA00004544"/>
    </source>
</evidence>
<feature type="compositionally biased region" description="Basic and acidic residues" evidence="23">
    <location>
        <begin position="520"/>
        <end position="544"/>
    </location>
</feature>
<dbReference type="SUPFAM" id="SSF52540">
    <property type="entry name" value="P-loop containing nucleoside triphosphate hydrolases"/>
    <property type="match status" value="1"/>
</dbReference>
<dbReference type="CDD" id="cd00200">
    <property type="entry name" value="WD40"/>
    <property type="match status" value="1"/>
</dbReference>
<evidence type="ECO:0000313" key="25">
    <source>
        <dbReference type="EMBL" id="KAB1269891.1"/>
    </source>
</evidence>
<dbReference type="Proteomes" id="UP000299084">
    <property type="component" value="Unassembled WGS sequence"/>
</dbReference>
<dbReference type="GO" id="GO:0005874">
    <property type="term" value="C:microtubule"/>
    <property type="evidence" value="ECO:0007669"/>
    <property type="project" value="UniProtKB-KW"/>
</dbReference>
<evidence type="ECO:0000256" key="21">
    <source>
        <dbReference type="PROSITE-ProRule" id="PRU00283"/>
    </source>
</evidence>
<evidence type="ECO:0000256" key="9">
    <source>
        <dbReference type="ARBA" id="ARBA00022701"/>
    </source>
</evidence>
<dbReference type="FunFam" id="2.130.10.10:FF:000233">
    <property type="entry name" value="Kinesin family member 21A"/>
    <property type="match status" value="1"/>
</dbReference>
<feature type="compositionally biased region" description="Polar residues" evidence="23">
    <location>
        <begin position="803"/>
        <end position="817"/>
    </location>
</feature>
<dbReference type="InterPro" id="IPR001752">
    <property type="entry name" value="Kinesin_motor_dom"/>
</dbReference>
<dbReference type="GO" id="GO:0003777">
    <property type="term" value="F:microtubule motor activity"/>
    <property type="evidence" value="ECO:0007669"/>
    <property type="project" value="InterPro"/>
</dbReference>
<evidence type="ECO:0000256" key="22">
    <source>
        <dbReference type="SAM" id="Coils"/>
    </source>
</evidence>
<comment type="similarity">
    <text evidence="21">Belongs to the TRAFAC class myosin-kinesin ATPase superfamily. Kinesin family.</text>
</comment>
<dbReference type="SMART" id="SM00129">
    <property type="entry name" value="KISc"/>
    <property type="match status" value="1"/>
</dbReference>
<dbReference type="PANTHER" id="PTHR47969">
    <property type="entry name" value="CHROMOSOME-ASSOCIATED KINESIN KIF4A-RELATED"/>
    <property type="match status" value="1"/>
</dbReference>
<keyword evidence="12 21" id="KW-0067">ATP-binding</keyword>
<dbReference type="GO" id="GO:0030425">
    <property type="term" value="C:dendrite"/>
    <property type="evidence" value="ECO:0007669"/>
    <property type="project" value="UniProtKB-SubCell"/>
</dbReference>
<dbReference type="GO" id="GO:0007018">
    <property type="term" value="P:microtubule-based movement"/>
    <property type="evidence" value="ECO:0007669"/>
    <property type="project" value="InterPro"/>
</dbReference>
<dbReference type="InterPro" id="IPR056533">
    <property type="entry name" value="KIF21A/B_hel_1"/>
</dbReference>
<keyword evidence="9" id="KW-0493">Microtubule</keyword>
<feature type="compositionally biased region" description="Acidic residues" evidence="23">
    <location>
        <begin position="545"/>
        <end position="584"/>
    </location>
</feature>
<evidence type="ECO:0000256" key="19">
    <source>
        <dbReference type="ARBA" id="ARBA00073302"/>
    </source>
</evidence>
<evidence type="ECO:0000256" key="23">
    <source>
        <dbReference type="SAM" id="MobiDB-lite"/>
    </source>
</evidence>
<sequence length="1539" mass="171903">MMIHRIRPQLAKERIEGCHICTSVTPGEPQVFLGKDKAFTFDYVFDLDSQQEQIYTQCIEKLIEGCFEGYNATVFAYGQTGAGKTYTMGTGFDVNIIEEEQGIISRAVKHLFKGIEEKKHTSMKNGLPPPDFKVNAQFLELYNEEVLDLFDTTRDIDAKNKKSNIRIHEDSAGGIYTVGVTTRTVNTESEMMQCLKLGALSRTTASTQMNVQSSRSHAIFTIHLCQTRICPQIDAENATDNKVISESSQMNEFETLTAKFHFVDLAGSERLKRTGATGERAKEGISINCGLLALGNVISALGDKSKRATHVPYRDSKLTRLLQDSLGGNSQTIMIACVSPSDRDFMETLNTLKYANRARNIKNKVMVNQDRASQQISALRGEITRLQMELMEYKTGKRIINEEGVESINDMFHENAMLQTENNNLRVRIKAMQETVDALRARITQLVSDQANQVLARAGEGNEEISNMIHSYIKEIEDLSVYSGFVLVSSDKETIEIIDLAKKDLEKLKRKEKKKKKSVAGKEDTIDTDQEKKEEKGISERESNELEVEESQEVSDHEDEEEEEEEEEDDIEGGESSDESDSESDEKANYQADLANITCEIAIKQKLIDELENSQRRLQTLKKQYEEKLMMLQHKIRDTQLERDQVLQNLGSVESYSEEKAKKVRSEYEKKLQAMNKELQRLQTAQKEHARLLKNQSQYEKQLKKLQQDVMEMKKTKVRLMKQMKEEQEKARLTESRRNREIAQLKKDQRKRDCVAFINLDSWKPKKETKKWFFVAKRKRQVTALRRQVRPMSDKVAGKVTRKLSSSDSPVQDTGPSATAVETDASRAGAQQRMRVPVARVQALPTPTTNGTRKKYQRKGLTGRVFISKTARMKWQLLERRVTDIIMQKMTISNMEADMNRLLKEEGETLDITAVINACTLTEARYLLDHFLSMGINKGLQAAQKEAQIKVLEGRLKQTEITSATQNQLLFHMLKEKAELNPELDALLGHALQENVEDSTDDDVPLHSPGSEGGSLSSDLMKLCGEVKPKSKARRRTTTQMELLYADSSELASDTSAGDASLPGPLTPVAEGQEIGMHTETSTSAREKELPPPSGFPSKIGSISRQSSLSEKKLPEPSPVARRKAYEKAEKPKTKEQKHSDSGASEASLSPPSSPPSRPRNELNVFNRLTVSQGHTSVQQDKGIINPFPASKGIRTSPLQCVHRAEGHTKAVLCVDATDDLLFTGSKGASYRTCKVWNLVTGQEIMSLGGHPNNVVSVKYCNYTSLVFTVSTSYIKVWDIRDSAKCIRTLTSSGQVTIGDACSASTSRTVAIPSGENQINQIALNPTGTFLYAASGNAVRMWDLKRFQSTGKLTGHLGPVMCLIVDQISSGQDLIITGSKDHYIKMFDVTEGALGTVSPTHNFEPPHYDGIEALTMQGDNLFSGSRDNGIKKWDLAQKDLLQQVPNAHKDWVCALGMVPGHPVLLSGCRGGILKLWNMDNLVPVGEMKGHDSPINAICVNSTHVFTAADDRTVRIWKARNLQDGQMSDTGDLGEDIASS</sequence>
<dbReference type="Gene3D" id="3.40.850.10">
    <property type="entry name" value="Kinesin motor domain"/>
    <property type="match status" value="1"/>
</dbReference>
<keyword evidence="7" id="KW-0597">Phosphoprotein</keyword>
<feature type="region of interest" description="Disordered" evidence="23">
    <location>
        <begin position="513"/>
        <end position="588"/>
    </location>
</feature>
<dbReference type="PROSITE" id="PS00411">
    <property type="entry name" value="KINESIN_MOTOR_1"/>
    <property type="match status" value="1"/>
</dbReference>
<evidence type="ECO:0000256" key="8">
    <source>
        <dbReference type="ARBA" id="ARBA00022574"/>
    </source>
</evidence>
<keyword evidence="10" id="KW-0677">Repeat</keyword>
<evidence type="ECO:0000256" key="17">
    <source>
        <dbReference type="ARBA" id="ARBA00023273"/>
    </source>
</evidence>
<dbReference type="InterPro" id="IPR056532">
    <property type="entry name" value="KIF21A/B_hel_2"/>
</dbReference>
<evidence type="ECO:0000256" key="2">
    <source>
        <dbReference type="ARBA" id="ARBA00004279"/>
    </source>
</evidence>
<feature type="repeat" description="WD" evidence="20">
    <location>
        <begin position="1487"/>
        <end position="1520"/>
    </location>
</feature>
<dbReference type="GO" id="GO:0005938">
    <property type="term" value="C:cell cortex"/>
    <property type="evidence" value="ECO:0007669"/>
    <property type="project" value="UniProtKB-SubCell"/>
</dbReference>
<organism evidence="25 26">
    <name type="scientific">Camelus dromedarius</name>
    <name type="common">Dromedary</name>
    <name type="synonym">Arabian camel</name>
    <dbReference type="NCBI Taxonomy" id="9838"/>
    <lineage>
        <taxon>Eukaryota</taxon>
        <taxon>Metazoa</taxon>
        <taxon>Chordata</taxon>
        <taxon>Craniata</taxon>
        <taxon>Vertebrata</taxon>
        <taxon>Euteleostomi</taxon>
        <taxon>Mammalia</taxon>
        <taxon>Eutheria</taxon>
        <taxon>Laurasiatheria</taxon>
        <taxon>Artiodactyla</taxon>
        <taxon>Tylopoda</taxon>
        <taxon>Camelidae</taxon>
        <taxon>Camelus</taxon>
    </lineage>
</organism>
<dbReference type="PRINTS" id="PR00380">
    <property type="entry name" value="KINESINHEAVY"/>
</dbReference>
<keyword evidence="16" id="KW-0206">Cytoskeleton</keyword>
<keyword evidence="8 20" id="KW-0853">WD repeat</keyword>
<feature type="compositionally biased region" description="Basic and acidic residues" evidence="23">
    <location>
        <begin position="1124"/>
        <end position="1141"/>
    </location>
</feature>
<dbReference type="GO" id="GO:0005524">
    <property type="term" value="F:ATP binding"/>
    <property type="evidence" value="ECO:0007669"/>
    <property type="project" value="UniProtKB-UniRule"/>
</dbReference>
<dbReference type="GO" id="GO:0051231">
    <property type="term" value="P:spindle elongation"/>
    <property type="evidence" value="ECO:0007669"/>
    <property type="project" value="TreeGrafter"/>
</dbReference>
<dbReference type="FunFam" id="2.130.10.10:FF:000370">
    <property type="entry name" value="Kinesin family member 21A"/>
    <property type="match status" value="1"/>
</dbReference>
<evidence type="ECO:0000256" key="5">
    <source>
        <dbReference type="ARBA" id="ARBA00004624"/>
    </source>
</evidence>
<feature type="binding site" evidence="21">
    <location>
        <begin position="78"/>
        <end position="85"/>
    </location>
    <ligand>
        <name>ATP</name>
        <dbReference type="ChEBI" id="CHEBI:30616"/>
    </ligand>
</feature>
<evidence type="ECO:0000256" key="18">
    <source>
        <dbReference type="ARBA" id="ARBA00053776"/>
    </source>
</evidence>
<evidence type="ECO:0000256" key="20">
    <source>
        <dbReference type="PROSITE-ProRule" id="PRU00221"/>
    </source>
</evidence>
<keyword evidence="11 21" id="KW-0547">Nucleotide-binding</keyword>
<evidence type="ECO:0000256" key="16">
    <source>
        <dbReference type="ARBA" id="ARBA00023212"/>
    </source>
</evidence>
<dbReference type="InterPro" id="IPR027417">
    <property type="entry name" value="P-loop_NTPase"/>
</dbReference>
<evidence type="ECO:0000256" key="1">
    <source>
        <dbReference type="ARBA" id="ARBA00004245"/>
    </source>
</evidence>